<name>A0A2C6L1E9_9FIRM</name>
<proteinExistence type="predicted"/>
<dbReference type="Proteomes" id="UP000222564">
    <property type="component" value="Unassembled WGS sequence"/>
</dbReference>
<sequence length="145" mass="17364">MSTKLEEFKKIIRQMFQFDQADLDFGIYRIMNQKRAEVERFLDQDLLPNVKKAFGNYEAQDKARLQEELAQLRKQLEDLGVDPETSPKYVEKKNQLEQAPDVVALENEVYSHLTNFFRRYYHEGDFYPCAAIKRTFMPFPTRERK</sequence>
<dbReference type="AlphaFoldDB" id="A0A2C6L1E9"/>
<organism evidence="1 2">
    <name type="scientific">Desulforamulus profundi</name>
    <dbReference type="NCBI Taxonomy" id="1383067"/>
    <lineage>
        <taxon>Bacteria</taxon>
        <taxon>Bacillati</taxon>
        <taxon>Bacillota</taxon>
        <taxon>Clostridia</taxon>
        <taxon>Eubacteriales</taxon>
        <taxon>Peptococcaceae</taxon>
        <taxon>Desulforamulus</taxon>
    </lineage>
</organism>
<protein>
    <submittedName>
        <fullName evidence="1">Uncharacterized protein</fullName>
    </submittedName>
</protein>
<keyword evidence="2" id="KW-1185">Reference proteome</keyword>
<comment type="caution">
    <text evidence="1">The sequence shown here is derived from an EMBL/GenBank/DDBJ whole genome shotgun (WGS) entry which is preliminary data.</text>
</comment>
<accession>A0A2C6L1E9</accession>
<evidence type="ECO:0000313" key="1">
    <source>
        <dbReference type="EMBL" id="PHJ36861.1"/>
    </source>
</evidence>
<reference evidence="1 2" key="1">
    <citation type="submission" date="2013-09" db="EMBL/GenBank/DDBJ databases">
        <title>Biodegradation of hydrocarbons in the deep terrestrial subsurface : characterization of a microbial consortium composed of two Desulfotomaculum species originating from a deep geological formation.</title>
        <authorList>
            <person name="Aullo T."/>
            <person name="Berlendis S."/>
            <person name="Lascourreges J.-F."/>
            <person name="Dessort D."/>
            <person name="Saint-Laurent S."/>
            <person name="Schraauwers B."/>
            <person name="Mas J."/>
            <person name="Magot M."/>
            <person name="Ranchou-Peyruse A."/>
        </authorList>
    </citation>
    <scope>NUCLEOTIDE SEQUENCE [LARGE SCALE GENOMIC DNA]</scope>
    <source>
        <strain evidence="1 2">Bs107</strain>
    </source>
</reference>
<dbReference type="RefSeq" id="WP_207654082.1">
    <property type="nucleotide sequence ID" value="NZ_AWQQ01000146.1"/>
</dbReference>
<evidence type="ECO:0000313" key="2">
    <source>
        <dbReference type="Proteomes" id="UP000222564"/>
    </source>
</evidence>
<gene>
    <name evidence="1" type="ORF">P378_19890</name>
</gene>
<dbReference type="EMBL" id="AWQQ01000146">
    <property type="protein sequence ID" value="PHJ36861.1"/>
    <property type="molecule type" value="Genomic_DNA"/>
</dbReference>